<dbReference type="SMART" id="SM00382">
    <property type="entry name" value="AAA"/>
    <property type="match status" value="1"/>
</dbReference>
<dbReference type="RefSeq" id="WP_012392169.1">
    <property type="nucleotide sequence ID" value="NZ_AP017624.1"/>
</dbReference>
<dbReference type="InterPro" id="IPR003439">
    <property type="entry name" value="ABC_transporter-like_ATP-bd"/>
</dbReference>
<evidence type="ECO:0000256" key="2">
    <source>
        <dbReference type="ARBA" id="ARBA00022840"/>
    </source>
</evidence>
<dbReference type="GeneID" id="93434840"/>
<dbReference type="InterPro" id="IPR003593">
    <property type="entry name" value="AAA+_ATPase"/>
</dbReference>
<dbReference type="GO" id="GO:0005524">
    <property type="term" value="F:ATP binding"/>
    <property type="evidence" value="ECO:0007669"/>
    <property type="project" value="UniProtKB-KW"/>
</dbReference>
<evidence type="ECO:0000313" key="5">
    <source>
        <dbReference type="EMBL" id="BAV39561.1"/>
    </source>
</evidence>
<evidence type="ECO:0000256" key="1">
    <source>
        <dbReference type="ARBA" id="ARBA00022741"/>
    </source>
</evidence>
<keyword evidence="1" id="KW-0547">Nucleotide-binding</keyword>
<accession>A0A1B4XXN6</accession>
<keyword evidence="2 5" id="KW-0067">ATP-binding</keyword>
<evidence type="ECO:0000259" key="4">
    <source>
        <dbReference type="PROSITE" id="PS50893"/>
    </source>
</evidence>
<gene>
    <name evidence="5" type="ORF">SHTP_0158</name>
</gene>
<name>A0A1B4XXN6_MYCUL</name>
<dbReference type="PANTHER" id="PTHR43582:SF2">
    <property type="entry name" value="LINEARMYCIN RESISTANCE ATP-BINDING PROTEIN LNRL"/>
    <property type="match status" value="1"/>
</dbReference>
<feature type="domain" description="ABC transporter" evidence="4">
    <location>
        <begin position="22"/>
        <end position="253"/>
    </location>
</feature>
<evidence type="ECO:0000313" key="6">
    <source>
        <dbReference type="Proteomes" id="UP000218067"/>
    </source>
</evidence>
<evidence type="ECO:0000256" key="3">
    <source>
        <dbReference type="SAM" id="MobiDB-lite"/>
    </source>
</evidence>
<dbReference type="SUPFAM" id="SSF52540">
    <property type="entry name" value="P-loop containing nucleoside triphosphate hydrolases"/>
    <property type="match status" value="1"/>
</dbReference>
<feature type="region of interest" description="Disordered" evidence="3">
    <location>
        <begin position="1"/>
        <end position="21"/>
    </location>
</feature>
<dbReference type="Gene3D" id="3.40.50.300">
    <property type="entry name" value="P-loop containing nucleotide triphosphate hydrolases"/>
    <property type="match status" value="1"/>
</dbReference>
<proteinExistence type="predicted"/>
<feature type="compositionally biased region" description="Basic and acidic residues" evidence="3">
    <location>
        <begin position="1"/>
        <end position="10"/>
    </location>
</feature>
<dbReference type="PROSITE" id="PS00211">
    <property type="entry name" value="ABC_TRANSPORTER_1"/>
    <property type="match status" value="1"/>
</dbReference>
<dbReference type="InterPro" id="IPR017871">
    <property type="entry name" value="ABC_transporter-like_CS"/>
</dbReference>
<dbReference type="Pfam" id="PF00005">
    <property type="entry name" value="ABC_tran"/>
    <property type="match status" value="1"/>
</dbReference>
<sequence length="324" mass="34373">MSSPESKTDNETGDSQPGTSALEAVDLVKSYPGSDANAVDGLNLVIPRGVVYCLLGRNGAGKTTTIRMATTLLTPTSGQLEVLGVPVDNTTQLRPLIGVALQEVALDLWMSPVEQIRMSLAMAGWPKSDRKRREGELVEQFGLGKYLNRKVGALSGGMRRRVDVALAVAHNPQMLFLDEPSSGLDIEGKQEVWNAIRLLRSEGRTVVLTTHDMDEAVSLADEVGIIKDGVLVAAGSTQEFTRSHGFAVDISAPQEITDDAVRQLAGAGYPMQRKGSSAVTGSLDSASASEIGSLATVLDRLGLAGANIEIRSTSLRDAFLEATQ</sequence>
<organism evidence="5 6">
    <name type="scientific">Mycobacterium ulcerans subsp. shinshuense</name>
    <dbReference type="NCBI Taxonomy" id="1124626"/>
    <lineage>
        <taxon>Bacteria</taxon>
        <taxon>Bacillati</taxon>
        <taxon>Actinomycetota</taxon>
        <taxon>Actinomycetes</taxon>
        <taxon>Mycobacteriales</taxon>
        <taxon>Mycobacteriaceae</taxon>
        <taxon>Mycobacterium</taxon>
        <taxon>Mycobacterium ulcerans group</taxon>
    </lineage>
</organism>
<reference evidence="5 6" key="1">
    <citation type="submission" date="2016-08" db="EMBL/GenBank/DDBJ databases">
        <title>Complete genome sequence of Mycobacterium shinshuense, a subspecies of M. ulcerans.</title>
        <authorList>
            <person name="Yoshida M."/>
            <person name="Ogura Y."/>
            <person name="Hayashi T."/>
            <person name="Hoshino Y."/>
        </authorList>
    </citation>
    <scope>NUCLEOTIDE SEQUENCE [LARGE SCALE GENOMIC DNA]</scope>
    <source>
        <strain evidence="6">ATCC 33728</strain>
    </source>
</reference>
<dbReference type="EMBL" id="AP017624">
    <property type="protein sequence ID" value="BAV39561.1"/>
    <property type="molecule type" value="Genomic_DNA"/>
</dbReference>
<dbReference type="Proteomes" id="UP000218067">
    <property type="component" value="Chromosome"/>
</dbReference>
<dbReference type="AlphaFoldDB" id="A0A1B4XXN6"/>
<dbReference type="PROSITE" id="PS50893">
    <property type="entry name" value="ABC_TRANSPORTER_2"/>
    <property type="match status" value="1"/>
</dbReference>
<dbReference type="GO" id="GO:0016887">
    <property type="term" value="F:ATP hydrolysis activity"/>
    <property type="evidence" value="ECO:0007669"/>
    <property type="project" value="InterPro"/>
</dbReference>
<dbReference type="PANTHER" id="PTHR43582">
    <property type="entry name" value="LINEARMYCIN RESISTANCE ATP-BINDING PROTEIN LNRL"/>
    <property type="match status" value="1"/>
</dbReference>
<protein>
    <submittedName>
        <fullName evidence="5">ABC transporter ATP-binding protein</fullName>
    </submittedName>
</protein>
<dbReference type="InterPro" id="IPR027417">
    <property type="entry name" value="P-loop_NTPase"/>
</dbReference>